<dbReference type="SMART" id="SM00175">
    <property type="entry name" value="RAB"/>
    <property type="match status" value="1"/>
</dbReference>
<evidence type="ECO:0000313" key="6">
    <source>
        <dbReference type="Proteomes" id="UP000724874"/>
    </source>
</evidence>
<proteinExistence type="inferred from homology"/>
<evidence type="ECO:0000313" key="5">
    <source>
        <dbReference type="EMBL" id="KAF8885583.1"/>
    </source>
</evidence>
<comment type="catalytic activity">
    <reaction evidence="4">
        <text>GTP + H2O = GDP + phosphate + H(+)</text>
        <dbReference type="Rhea" id="RHEA:19669"/>
        <dbReference type="ChEBI" id="CHEBI:15377"/>
        <dbReference type="ChEBI" id="CHEBI:15378"/>
        <dbReference type="ChEBI" id="CHEBI:37565"/>
        <dbReference type="ChEBI" id="CHEBI:43474"/>
        <dbReference type="ChEBI" id="CHEBI:58189"/>
        <dbReference type="EC" id="3.6.5.2"/>
    </reaction>
</comment>
<dbReference type="InterPro" id="IPR027417">
    <property type="entry name" value="P-loop_NTPase"/>
</dbReference>
<dbReference type="Pfam" id="PF00071">
    <property type="entry name" value="Ras"/>
    <property type="match status" value="1"/>
</dbReference>
<dbReference type="EMBL" id="JADNYJ010000101">
    <property type="protein sequence ID" value="KAF8885583.1"/>
    <property type="molecule type" value="Genomic_DNA"/>
</dbReference>
<accession>A0A9P5TKE6</accession>
<evidence type="ECO:0000256" key="1">
    <source>
        <dbReference type="ARBA" id="ARBA00008344"/>
    </source>
</evidence>
<dbReference type="SUPFAM" id="SSF52540">
    <property type="entry name" value="P-loop containing nucleoside triphosphate hydrolases"/>
    <property type="match status" value="1"/>
</dbReference>
<dbReference type="InterPro" id="IPR001806">
    <property type="entry name" value="Small_GTPase"/>
</dbReference>
<dbReference type="GO" id="GO:0005525">
    <property type="term" value="F:GTP binding"/>
    <property type="evidence" value="ECO:0007669"/>
    <property type="project" value="InterPro"/>
</dbReference>
<evidence type="ECO:0000256" key="4">
    <source>
        <dbReference type="ARBA" id="ARBA00048098"/>
    </source>
</evidence>
<keyword evidence="3" id="KW-0378">Hydrolase</keyword>
<dbReference type="SMART" id="SM00173">
    <property type="entry name" value="RAS"/>
    <property type="match status" value="1"/>
</dbReference>
<sequence>MEKWKIAMLGSFNVGKTTLARQVSLCLFFSLGYRRQILVDDKKCFVEGFLDDISLTNCSHQRIDRNSDAQGFILIYSISHRPSFERIQENYFHLLRKVRGIHVPIFLVGNKRDQEYQRAVSKEEGAALAAELCCDFFETSAKTAQNVERTFVAFVRLLRQLREAANADGAADGIMKKERRHSQCMVM</sequence>
<protein>
    <recommendedName>
        <fullName evidence="2">small monomeric GTPase</fullName>
        <ecNumber evidence="2">3.6.5.2</ecNumber>
    </recommendedName>
</protein>
<dbReference type="OrthoDB" id="5976022at2759"/>
<name>A0A9P5TKE6_GYMJU</name>
<dbReference type="InterPro" id="IPR051065">
    <property type="entry name" value="Ras-related_GTPase"/>
</dbReference>
<dbReference type="GO" id="GO:0003925">
    <property type="term" value="F:G protein activity"/>
    <property type="evidence" value="ECO:0007669"/>
    <property type="project" value="UniProtKB-EC"/>
</dbReference>
<dbReference type="AlphaFoldDB" id="A0A9P5TKE6"/>
<evidence type="ECO:0000256" key="2">
    <source>
        <dbReference type="ARBA" id="ARBA00011984"/>
    </source>
</evidence>
<comment type="caution">
    <text evidence="5">The sequence shown here is derived from an EMBL/GenBank/DDBJ whole genome shotgun (WGS) entry which is preliminary data.</text>
</comment>
<dbReference type="Gene3D" id="3.40.50.300">
    <property type="entry name" value="P-loop containing nucleotide triphosphate hydrolases"/>
    <property type="match status" value="1"/>
</dbReference>
<dbReference type="PROSITE" id="PS51421">
    <property type="entry name" value="RAS"/>
    <property type="match status" value="1"/>
</dbReference>
<dbReference type="PANTHER" id="PTHR45704">
    <property type="entry name" value="RAS-LIKE FAMILY MEMBER 11"/>
    <property type="match status" value="1"/>
</dbReference>
<dbReference type="PROSITE" id="PS51419">
    <property type="entry name" value="RAB"/>
    <property type="match status" value="1"/>
</dbReference>
<reference evidence="5" key="1">
    <citation type="submission" date="2020-11" db="EMBL/GenBank/DDBJ databases">
        <authorList>
            <consortium name="DOE Joint Genome Institute"/>
            <person name="Ahrendt S."/>
            <person name="Riley R."/>
            <person name="Andreopoulos W."/>
            <person name="LaButti K."/>
            <person name="Pangilinan J."/>
            <person name="Ruiz-duenas F.J."/>
            <person name="Barrasa J.M."/>
            <person name="Sanchez-Garcia M."/>
            <person name="Camarero S."/>
            <person name="Miyauchi S."/>
            <person name="Serrano A."/>
            <person name="Linde D."/>
            <person name="Babiker R."/>
            <person name="Drula E."/>
            <person name="Ayuso-Fernandez I."/>
            <person name="Pacheco R."/>
            <person name="Padilla G."/>
            <person name="Ferreira P."/>
            <person name="Barriuso J."/>
            <person name="Kellner H."/>
            <person name="Castanera R."/>
            <person name="Alfaro M."/>
            <person name="Ramirez L."/>
            <person name="Pisabarro A.G."/>
            <person name="Kuo A."/>
            <person name="Tritt A."/>
            <person name="Lipzen A."/>
            <person name="He G."/>
            <person name="Yan M."/>
            <person name="Ng V."/>
            <person name="Cullen D."/>
            <person name="Martin F."/>
            <person name="Rosso M.-N."/>
            <person name="Henrissat B."/>
            <person name="Hibbett D."/>
            <person name="Martinez A.T."/>
            <person name="Grigoriev I.V."/>
        </authorList>
    </citation>
    <scope>NUCLEOTIDE SEQUENCE</scope>
    <source>
        <strain evidence="5">AH 44721</strain>
    </source>
</reference>
<dbReference type="PRINTS" id="PR00449">
    <property type="entry name" value="RASTRNSFRMNG"/>
</dbReference>
<gene>
    <name evidence="5" type="ORF">CPB84DRAFT_1733997</name>
</gene>
<dbReference type="Proteomes" id="UP000724874">
    <property type="component" value="Unassembled WGS sequence"/>
</dbReference>
<comment type="similarity">
    <text evidence="1">Belongs to the small GTPase superfamily. Ras family.</text>
</comment>
<organism evidence="5 6">
    <name type="scientific">Gymnopilus junonius</name>
    <name type="common">Spectacular rustgill mushroom</name>
    <name type="synonym">Gymnopilus spectabilis subsp. junonius</name>
    <dbReference type="NCBI Taxonomy" id="109634"/>
    <lineage>
        <taxon>Eukaryota</taxon>
        <taxon>Fungi</taxon>
        <taxon>Dikarya</taxon>
        <taxon>Basidiomycota</taxon>
        <taxon>Agaricomycotina</taxon>
        <taxon>Agaricomycetes</taxon>
        <taxon>Agaricomycetidae</taxon>
        <taxon>Agaricales</taxon>
        <taxon>Agaricineae</taxon>
        <taxon>Hymenogastraceae</taxon>
        <taxon>Gymnopilus</taxon>
    </lineage>
</organism>
<evidence type="ECO:0000256" key="3">
    <source>
        <dbReference type="ARBA" id="ARBA00022801"/>
    </source>
</evidence>
<dbReference type="EC" id="3.6.5.2" evidence="2"/>
<keyword evidence="6" id="KW-1185">Reference proteome</keyword>